<reference evidence="1" key="1">
    <citation type="submission" date="2019-08" db="EMBL/GenBank/DDBJ databases">
        <authorList>
            <person name="Kucharzyk K."/>
            <person name="Murdoch R.W."/>
            <person name="Higgins S."/>
            <person name="Loffler F."/>
        </authorList>
    </citation>
    <scope>NUCLEOTIDE SEQUENCE</scope>
</reference>
<evidence type="ECO:0000313" key="1">
    <source>
        <dbReference type="EMBL" id="MPL86151.1"/>
    </source>
</evidence>
<accession>A0A644V4N2</accession>
<proteinExistence type="predicted"/>
<dbReference type="AlphaFoldDB" id="A0A644V4N2"/>
<sequence length="80" mass="9675">MEGVHYHKRDKCWNANLQIGGVRTYLGSFKNRYGAMHMVIIKSDELGFYYKKAGWEYKNYLKWLKSQPKEVRLAEEKMRR</sequence>
<dbReference type="EMBL" id="VSSQ01000217">
    <property type="protein sequence ID" value="MPL86151.1"/>
    <property type="molecule type" value="Genomic_DNA"/>
</dbReference>
<name>A0A644V4N2_9ZZZZ</name>
<gene>
    <name evidence="1" type="ORF">SDC9_32127</name>
</gene>
<organism evidence="1">
    <name type="scientific">bioreactor metagenome</name>
    <dbReference type="NCBI Taxonomy" id="1076179"/>
    <lineage>
        <taxon>unclassified sequences</taxon>
        <taxon>metagenomes</taxon>
        <taxon>ecological metagenomes</taxon>
    </lineage>
</organism>
<protein>
    <submittedName>
        <fullName evidence="1">Uncharacterized protein</fullName>
    </submittedName>
</protein>
<comment type="caution">
    <text evidence="1">The sequence shown here is derived from an EMBL/GenBank/DDBJ whole genome shotgun (WGS) entry which is preliminary data.</text>
</comment>